<accession>A0ABS8EE68</accession>
<dbReference type="Proteomes" id="UP001520654">
    <property type="component" value="Unassembled WGS sequence"/>
</dbReference>
<keyword evidence="3" id="KW-1185">Reference proteome</keyword>
<reference evidence="2 3" key="1">
    <citation type="submission" date="2021-08" db="EMBL/GenBank/DDBJ databases">
        <title>Genomic Architecture of Streptomyces flavotricini NGL1 and Streptomyces erythrochromogenes HMS4 With Differential Plant Beneficial attributes and laccase production capabilities.</title>
        <authorList>
            <person name="Salwan R."/>
            <person name="Kaur R."/>
            <person name="Sharma V."/>
        </authorList>
    </citation>
    <scope>NUCLEOTIDE SEQUENCE [LARGE SCALE GENOMIC DNA]</scope>
    <source>
        <strain evidence="2 3">NGL1</strain>
    </source>
</reference>
<evidence type="ECO:0000313" key="2">
    <source>
        <dbReference type="EMBL" id="MCC0099426.1"/>
    </source>
</evidence>
<sequence>MTSNHSPGRTALYRLWDAKGALLYAGISHYPEARWTQHAMQKKWWHLVAAKTVEWFDTREQAKEAEVRASREERPRYDQTARLGKGQHTVPRLRIDDSAGRDAVRSHVLAEIEAGRLQAGGSIKSSRVARALDVAPATARDAFLGLVRERRLDEKGGGWFRVLAA</sequence>
<feature type="domain" description="GIY-YIG" evidence="1">
    <location>
        <begin position="12"/>
        <end position="75"/>
    </location>
</feature>
<dbReference type="RefSeq" id="WP_229342373.1">
    <property type="nucleotide sequence ID" value="NZ_JAINUL010000001.1"/>
</dbReference>
<comment type="caution">
    <text evidence="2">The sequence shown here is derived from an EMBL/GenBank/DDBJ whole genome shotgun (WGS) entry which is preliminary data.</text>
</comment>
<dbReference type="InterPro" id="IPR000305">
    <property type="entry name" value="GIY-YIG_endonuc"/>
</dbReference>
<name>A0ABS8EE68_9ACTN</name>
<dbReference type="Pfam" id="PF01541">
    <property type="entry name" value="GIY-YIG"/>
    <property type="match status" value="1"/>
</dbReference>
<proteinExistence type="predicted"/>
<evidence type="ECO:0000259" key="1">
    <source>
        <dbReference type="Pfam" id="PF01541"/>
    </source>
</evidence>
<protein>
    <submittedName>
        <fullName evidence="2">GIY-YIG nuclease family protein</fullName>
    </submittedName>
</protein>
<evidence type="ECO:0000313" key="3">
    <source>
        <dbReference type="Proteomes" id="UP001520654"/>
    </source>
</evidence>
<dbReference type="EMBL" id="JAINUL010000001">
    <property type="protein sequence ID" value="MCC0099426.1"/>
    <property type="molecule type" value="Genomic_DNA"/>
</dbReference>
<organism evidence="2 3">
    <name type="scientific">Streptomyces flavotricini</name>
    <dbReference type="NCBI Taxonomy" id="66888"/>
    <lineage>
        <taxon>Bacteria</taxon>
        <taxon>Bacillati</taxon>
        <taxon>Actinomycetota</taxon>
        <taxon>Actinomycetes</taxon>
        <taxon>Kitasatosporales</taxon>
        <taxon>Streptomycetaceae</taxon>
        <taxon>Streptomyces</taxon>
    </lineage>
</organism>
<gene>
    <name evidence="2" type="ORF">K7B10_32560</name>
</gene>